<keyword evidence="2" id="KW-1185">Reference proteome</keyword>
<reference evidence="1 2" key="1">
    <citation type="journal article" date="2018" name="Sci. Rep.">
        <title>Genomic signatures of local adaptation to the degree of environmental predictability in rotifers.</title>
        <authorList>
            <person name="Franch-Gras L."/>
            <person name="Hahn C."/>
            <person name="Garcia-Roger E.M."/>
            <person name="Carmona M.J."/>
            <person name="Serra M."/>
            <person name="Gomez A."/>
        </authorList>
    </citation>
    <scope>NUCLEOTIDE SEQUENCE [LARGE SCALE GENOMIC DNA]</scope>
    <source>
        <strain evidence="1">HYR1</strain>
    </source>
</reference>
<comment type="caution">
    <text evidence="1">The sequence shown here is derived from an EMBL/GenBank/DDBJ whole genome shotgun (WGS) entry which is preliminary data.</text>
</comment>
<sequence>MNHARSSYQSNWRTCRSHWQFAGWETERAPTGRCSSRPAAVCGPESTISGPGALAAAGWGLSARSSACSRPIRPAL</sequence>
<organism evidence="1 2">
    <name type="scientific">Brachionus plicatilis</name>
    <name type="common">Marine rotifer</name>
    <name type="synonym">Brachionus muelleri</name>
    <dbReference type="NCBI Taxonomy" id="10195"/>
    <lineage>
        <taxon>Eukaryota</taxon>
        <taxon>Metazoa</taxon>
        <taxon>Spiralia</taxon>
        <taxon>Gnathifera</taxon>
        <taxon>Rotifera</taxon>
        <taxon>Eurotatoria</taxon>
        <taxon>Monogononta</taxon>
        <taxon>Pseudotrocha</taxon>
        <taxon>Ploima</taxon>
        <taxon>Brachionidae</taxon>
        <taxon>Brachionus</taxon>
    </lineage>
</organism>
<gene>
    <name evidence="1" type="ORF">BpHYR1_009190</name>
</gene>
<evidence type="ECO:0000313" key="1">
    <source>
        <dbReference type="EMBL" id="RMZ92776.1"/>
    </source>
</evidence>
<dbReference type="EMBL" id="REGN01014318">
    <property type="protein sequence ID" value="RMZ92776.1"/>
    <property type="molecule type" value="Genomic_DNA"/>
</dbReference>
<evidence type="ECO:0000313" key="2">
    <source>
        <dbReference type="Proteomes" id="UP000276133"/>
    </source>
</evidence>
<name>A0A3M7P0P3_BRAPC</name>
<protein>
    <submittedName>
        <fullName evidence="1">Uncharacterized protein</fullName>
    </submittedName>
</protein>
<dbReference type="Proteomes" id="UP000276133">
    <property type="component" value="Unassembled WGS sequence"/>
</dbReference>
<dbReference type="AlphaFoldDB" id="A0A3M7P0P3"/>
<proteinExistence type="predicted"/>
<accession>A0A3M7P0P3</accession>